<dbReference type="RefSeq" id="WP_187756110.1">
    <property type="nucleotide sequence ID" value="NZ_JABURY010000019.1"/>
</dbReference>
<feature type="domain" description="Flagellar motor switch protein FliN-like C-terminal" evidence="9">
    <location>
        <begin position="45"/>
        <end position="115"/>
    </location>
</feature>
<keyword evidence="6 7" id="KW-0472">Membrane</keyword>
<dbReference type="PANTHER" id="PTHR43484">
    <property type="match status" value="1"/>
</dbReference>
<evidence type="ECO:0000256" key="6">
    <source>
        <dbReference type="ARBA" id="ARBA00023136"/>
    </source>
</evidence>
<name>A0ABR7QZM6_9GAMM</name>
<dbReference type="Gene3D" id="2.30.330.10">
    <property type="entry name" value="SpoA-like"/>
    <property type="match status" value="1"/>
</dbReference>
<evidence type="ECO:0000256" key="7">
    <source>
        <dbReference type="RuleBase" id="RU362074"/>
    </source>
</evidence>
<protein>
    <recommendedName>
        <fullName evidence="2 7">Flagellar motor switch protein FliN</fullName>
    </recommendedName>
</protein>
<keyword evidence="10" id="KW-0282">Flagellum</keyword>
<evidence type="ECO:0000256" key="5">
    <source>
        <dbReference type="ARBA" id="ARBA00022779"/>
    </source>
</evidence>
<keyword evidence="4 7" id="KW-0145">Chemotaxis</keyword>
<evidence type="ECO:0000256" key="1">
    <source>
        <dbReference type="ARBA" id="ARBA00009226"/>
    </source>
</evidence>
<accession>A0ABR7QZM6</accession>
<dbReference type="InterPro" id="IPR036429">
    <property type="entry name" value="SpoA-like_sf"/>
</dbReference>
<dbReference type="SUPFAM" id="SSF101801">
    <property type="entry name" value="Surface presentation of antigens (SPOA)"/>
    <property type="match status" value="1"/>
</dbReference>
<comment type="subcellular location">
    <subcellularLocation>
        <location evidence="7">Cell membrane</location>
        <topology evidence="7">Peripheral membrane protein</topology>
        <orientation evidence="7">Cytoplasmic side</orientation>
    </subcellularLocation>
    <subcellularLocation>
        <location evidence="7">Bacterial flagellum basal body</location>
    </subcellularLocation>
</comment>
<reference evidence="10 11" key="1">
    <citation type="submission" date="2020-06" db="EMBL/GenBank/DDBJ databases">
        <title>Frischella cerana isolated from Apis cerana gut homogenate.</title>
        <authorList>
            <person name="Wolter L.A."/>
            <person name="Suenami S."/>
            <person name="Miyazaki R."/>
        </authorList>
    </citation>
    <scope>NUCLEOTIDE SEQUENCE [LARGE SCALE GENOMIC DNA]</scope>
    <source>
        <strain evidence="10 11">Ac13</strain>
    </source>
</reference>
<evidence type="ECO:0000313" key="11">
    <source>
        <dbReference type="Proteomes" id="UP000651208"/>
    </source>
</evidence>
<evidence type="ECO:0000256" key="2">
    <source>
        <dbReference type="ARBA" id="ARBA00021897"/>
    </source>
</evidence>
<keyword evidence="11" id="KW-1185">Reference proteome</keyword>
<dbReference type="InterPro" id="IPR001543">
    <property type="entry name" value="FliN-like_C"/>
</dbReference>
<comment type="function">
    <text evidence="7">FliN is one of three proteins (FliG, FliN, FliM) that form the rotor-mounted switch complex (C ring), located at the base of the basal body. This complex interacts with the CheY and CheZ chemotaxis proteins, in addition to contacting components of the motor that determine the direction of flagellar rotation.</text>
</comment>
<dbReference type="InterPro" id="IPR051469">
    <property type="entry name" value="FliN/MopA/SpaO"/>
</dbReference>
<gene>
    <name evidence="10" type="primary">fliN</name>
    <name evidence="10" type="ORF">FcAc13_10175</name>
</gene>
<keyword evidence="7" id="KW-0975">Bacterial flagellum</keyword>
<evidence type="ECO:0000313" key="10">
    <source>
        <dbReference type="EMBL" id="MBC9131669.1"/>
    </source>
</evidence>
<keyword evidence="5 7" id="KW-0283">Flagellar rotation</keyword>
<organism evidence="10 11">
    <name type="scientific">Frischella japonica</name>
    <dbReference type="NCBI Taxonomy" id="2741544"/>
    <lineage>
        <taxon>Bacteria</taxon>
        <taxon>Pseudomonadati</taxon>
        <taxon>Pseudomonadota</taxon>
        <taxon>Gammaproteobacteria</taxon>
        <taxon>Orbales</taxon>
        <taxon>Orbaceae</taxon>
        <taxon>Frischella</taxon>
    </lineage>
</organism>
<evidence type="ECO:0000256" key="4">
    <source>
        <dbReference type="ARBA" id="ARBA00022500"/>
    </source>
</evidence>
<dbReference type="PANTHER" id="PTHR43484:SF1">
    <property type="entry name" value="FLAGELLAR MOTOR SWITCH PROTEIN FLIN"/>
    <property type="match status" value="1"/>
</dbReference>
<comment type="similarity">
    <text evidence="1 7">Belongs to the FliN/MopA/SpaO family.</text>
</comment>
<dbReference type="PRINTS" id="PR00956">
    <property type="entry name" value="FLGMOTORFLIN"/>
</dbReference>
<dbReference type="InterPro" id="IPR001172">
    <property type="entry name" value="FliN_T3SS_HrcQb"/>
</dbReference>
<keyword evidence="3 7" id="KW-1003">Cell membrane</keyword>
<dbReference type="Pfam" id="PF01052">
    <property type="entry name" value="FliMN_C"/>
    <property type="match status" value="1"/>
</dbReference>
<feature type="region of interest" description="Disordered" evidence="8">
    <location>
        <begin position="1"/>
        <end position="22"/>
    </location>
</feature>
<dbReference type="NCBIfam" id="TIGR02480">
    <property type="entry name" value="fliN"/>
    <property type="match status" value="1"/>
</dbReference>
<evidence type="ECO:0000259" key="9">
    <source>
        <dbReference type="Pfam" id="PF01052"/>
    </source>
</evidence>
<dbReference type="InterPro" id="IPR012826">
    <property type="entry name" value="FliN"/>
</dbReference>
<evidence type="ECO:0000256" key="8">
    <source>
        <dbReference type="SAM" id="MobiDB-lite"/>
    </source>
</evidence>
<comment type="caution">
    <text evidence="10">The sequence shown here is derived from an EMBL/GenBank/DDBJ whole genome shotgun (WGS) entry which is preliminary data.</text>
</comment>
<keyword evidence="10" id="KW-0966">Cell projection</keyword>
<dbReference type="EMBL" id="JABURY010000019">
    <property type="protein sequence ID" value="MBC9131669.1"/>
    <property type="molecule type" value="Genomic_DNA"/>
</dbReference>
<dbReference type="Proteomes" id="UP000651208">
    <property type="component" value="Unassembled WGS sequence"/>
</dbReference>
<keyword evidence="10" id="KW-0969">Cilium</keyword>
<sequence>MTEVKTTSDDINTADKQLDESTTEEAIFATLSPHATENQPQDINLILDIPVNMSVELGRAKMTIKELLNLTQGAIIGLEGIAGEPLDILINGYLIAQGEIVVVGDNYGVRITDIITPSERVRRLSR</sequence>
<proteinExistence type="inferred from homology"/>
<evidence type="ECO:0000256" key="3">
    <source>
        <dbReference type="ARBA" id="ARBA00022475"/>
    </source>
</evidence>